<dbReference type="AlphaFoldDB" id="G7JWA4"/>
<protein>
    <submittedName>
        <fullName evidence="2">Transmembrane protein, putative</fullName>
    </submittedName>
</protein>
<evidence type="ECO:0000313" key="3">
    <source>
        <dbReference type="EnsemblPlants" id="AES95965"/>
    </source>
</evidence>
<evidence type="ECO:0000313" key="4">
    <source>
        <dbReference type="Proteomes" id="UP000002051"/>
    </source>
</evidence>
<reference evidence="3" key="3">
    <citation type="submission" date="2015-04" db="UniProtKB">
        <authorList>
            <consortium name="EnsemblPlants"/>
        </authorList>
    </citation>
    <scope>IDENTIFICATION</scope>
    <source>
        <strain evidence="3">cv. Jemalong A17</strain>
    </source>
</reference>
<keyword evidence="1" id="KW-0472">Membrane</keyword>
<keyword evidence="1" id="KW-1133">Transmembrane helix</keyword>
<gene>
    <name evidence="2" type="ordered locus">MTR_5g031590</name>
</gene>
<keyword evidence="4" id="KW-1185">Reference proteome</keyword>
<dbReference type="Proteomes" id="UP000002051">
    <property type="component" value="Chromosome 5"/>
</dbReference>
<name>G7JWA4_MEDTR</name>
<evidence type="ECO:0000256" key="1">
    <source>
        <dbReference type="SAM" id="Phobius"/>
    </source>
</evidence>
<dbReference type="EnsemblPlants" id="AES95965">
    <property type="protein sequence ID" value="AES95965"/>
    <property type="gene ID" value="MTR_5g031590"/>
</dbReference>
<feature type="transmembrane region" description="Helical" evidence="1">
    <location>
        <begin position="55"/>
        <end position="73"/>
    </location>
</feature>
<proteinExistence type="predicted"/>
<dbReference type="EMBL" id="CM001221">
    <property type="protein sequence ID" value="AES95965.1"/>
    <property type="molecule type" value="Genomic_DNA"/>
</dbReference>
<dbReference type="HOGENOM" id="CLU_2641872_0_0_1"/>
<reference evidence="2 4" key="1">
    <citation type="journal article" date="2011" name="Nature">
        <title>The Medicago genome provides insight into the evolution of rhizobial symbioses.</title>
        <authorList>
            <person name="Young N.D."/>
            <person name="Debelle F."/>
            <person name="Oldroyd G.E."/>
            <person name="Geurts R."/>
            <person name="Cannon S.B."/>
            <person name="Udvardi M.K."/>
            <person name="Benedito V.A."/>
            <person name="Mayer K.F."/>
            <person name="Gouzy J."/>
            <person name="Schoof H."/>
            <person name="Van de Peer Y."/>
            <person name="Proost S."/>
            <person name="Cook D.R."/>
            <person name="Meyers B.C."/>
            <person name="Spannagl M."/>
            <person name="Cheung F."/>
            <person name="De Mita S."/>
            <person name="Krishnakumar V."/>
            <person name="Gundlach H."/>
            <person name="Zhou S."/>
            <person name="Mudge J."/>
            <person name="Bharti A.K."/>
            <person name="Murray J.D."/>
            <person name="Naoumkina M.A."/>
            <person name="Rosen B."/>
            <person name="Silverstein K.A."/>
            <person name="Tang H."/>
            <person name="Rombauts S."/>
            <person name="Zhao P.X."/>
            <person name="Zhou P."/>
            <person name="Barbe V."/>
            <person name="Bardou P."/>
            <person name="Bechner M."/>
            <person name="Bellec A."/>
            <person name="Berger A."/>
            <person name="Berges H."/>
            <person name="Bidwell S."/>
            <person name="Bisseling T."/>
            <person name="Choisne N."/>
            <person name="Couloux A."/>
            <person name="Denny R."/>
            <person name="Deshpande S."/>
            <person name="Dai X."/>
            <person name="Doyle J.J."/>
            <person name="Dudez A.M."/>
            <person name="Farmer A.D."/>
            <person name="Fouteau S."/>
            <person name="Franken C."/>
            <person name="Gibelin C."/>
            <person name="Gish J."/>
            <person name="Goldstein S."/>
            <person name="Gonzalez A.J."/>
            <person name="Green P.J."/>
            <person name="Hallab A."/>
            <person name="Hartog M."/>
            <person name="Hua A."/>
            <person name="Humphray S.J."/>
            <person name="Jeong D.H."/>
            <person name="Jing Y."/>
            <person name="Jocker A."/>
            <person name="Kenton S.M."/>
            <person name="Kim D.J."/>
            <person name="Klee K."/>
            <person name="Lai H."/>
            <person name="Lang C."/>
            <person name="Lin S."/>
            <person name="Macmil S.L."/>
            <person name="Magdelenat G."/>
            <person name="Matthews L."/>
            <person name="McCorrison J."/>
            <person name="Monaghan E.L."/>
            <person name="Mun J.H."/>
            <person name="Najar F.Z."/>
            <person name="Nicholson C."/>
            <person name="Noirot C."/>
            <person name="O'Bleness M."/>
            <person name="Paule C.R."/>
            <person name="Poulain J."/>
            <person name="Prion F."/>
            <person name="Qin B."/>
            <person name="Qu C."/>
            <person name="Retzel E.F."/>
            <person name="Riddle C."/>
            <person name="Sallet E."/>
            <person name="Samain S."/>
            <person name="Samson N."/>
            <person name="Sanders I."/>
            <person name="Saurat O."/>
            <person name="Scarpelli C."/>
            <person name="Schiex T."/>
            <person name="Segurens B."/>
            <person name="Severin A.J."/>
            <person name="Sherrier D.J."/>
            <person name="Shi R."/>
            <person name="Sims S."/>
            <person name="Singer S.R."/>
            <person name="Sinharoy S."/>
            <person name="Sterck L."/>
            <person name="Viollet A."/>
            <person name="Wang B.B."/>
            <person name="Wang K."/>
            <person name="Wang M."/>
            <person name="Wang X."/>
            <person name="Warfsmann J."/>
            <person name="Weissenbach J."/>
            <person name="White D.D."/>
            <person name="White J.D."/>
            <person name="Wiley G.B."/>
            <person name="Wincker P."/>
            <person name="Xing Y."/>
            <person name="Yang L."/>
            <person name="Yao Z."/>
            <person name="Ying F."/>
            <person name="Zhai J."/>
            <person name="Zhou L."/>
            <person name="Zuber A."/>
            <person name="Denarie J."/>
            <person name="Dixon R.A."/>
            <person name="May G.D."/>
            <person name="Schwartz D.C."/>
            <person name="Rogers J."/>
            <person name="Quetier F."/>
            <person name="Town C.D."/>
            <person name="Roe B.A."/>
        </authorList>
    </citation>
    <scope>NUCLEOTIDE SEQUENCE [LARGE SCALE GENOMIC DNA]</scope>
    <source>
        <strain evidence="2">A17</strain>
        <strain evidence="3 4">cv. Jemalong A17</strain>
    </source>
</reference>
<accession>G7JWA4</accession>
<dbReference type="PaxDb" id="3880-AES95965"/>
<keyword evidence="1 2" id="KW-0812">Transmembrane</keyword>
<organism evidence="2 4">
    <name type="scientific">Medicago truncatula</name>
    <name type="common">Barrel medic</name>
    <name type="synonym">Medicago tribuloides</name>
    <dbReference type="NCBI Taxonomy" id="3880"/>
    <lineage>
        <taxon>Eukaryota</taxon>
        <taxon>Viridiplantae</taxon>
        <taxon>Streptophyta</taxon>
        <taxon>Embryophyta</taxon>
        <taxon>Tracheophyta</taxon>
        <taxon>Spermatophyta</taxon>
        <taxon>Magnoliopsida</taxon>
        <taxon>eudicotyledons</taxon>
        <taxon>Gunneridae</taxon>
        <taxon>Pentapetalae</taxon>
        <taxon>rosids</taxon>
        <taxon>fabids</taxon>
        <taxon>Fabales</taxon>
        <taxon>Fabaceae</taxon>
        <taxon>Papilionoideae</taxon>
        <taxon>50 kb inversion clade</taxon>
        <taxon>NPAAA clade</taxon>
        <taxon>Hologalegina</taxon>
        <taxon>IRL clade</taxon>
        <taxon>Trifolieae</taxon>
        <taxon>Medicago</taxon>
    </lineage>
</organism>
<sequence length="77" mass="8543">MGTPPPTALQTQTTLEIETETPPQLQTNPMVAASSPFAVIQEHYRRLLRFACMEVVRAIIGLSVGALLTYLFLKNKK</sequence>
<evidence type="ECO:0000313" key="2">
    <source>
        <dbReference type="EMBL" id="AES95965.1"/>
    </source>
</evidence>
<reference evidence="2 4" key="2">
    <citation type="journal article" date="2014" name="BMC Genomics">
        <title>An improved genome release (version Mt4.0) for the model legume Medicago truncatula.</title>
        <authorList>
            <person name="Tang H."/>
            <person name="Krishnakumar V."/>
            <person name="Bidwell S."/>
            <person name="Rosen B."/>
            <person name="Chan A."/>
            <person name="Zhou S."/>
            <person name="Gentzbittel L."/>
            <person name="Childs K.L."/>
            <person name="Yandell M."/>
            <person name="Gundlach H."/>
            <person name="Mayer K.F."/>
            <person name="Schwartz D.C."/>
            <person name="Town C.D."/>
        </authorList>
    </citation>
    <scope>GENOME REANNOTATION</scope>
    <source>
        <strain evidence="3 4">cv. Jemalong A17</strain>
    </source>
</reference>